<keyword evidence="5" id="KW-1185">Reference proteome</keyword>
<dbReference type="EMBL" id="CP009517">
    <property type="protein sequence ID" value="AKB82838.1"/>
    <property type="molecule type" value="Genomic_DNA"/>
</dbReference>
<evidence type="ECO:0000313" key="5">
    <source>
        <dbReference type="Proteomes" id="UP000033066"/>
    </source>
</evidence>
<name>A0A0E3SNM7_METBA</name>
<evidence type="ECO:0000256" key="2">
    <source>
        <dbReference type="SAM" id="MobiDB-lite"/>
    </source>
</evidence>
<dbReference type="HOGENOM" id="CLU_856895_0_0_2"/>
<dbReference type="Proteomes" id="UP000033066">
    <property type="component" value="Chromosome"/>
</dbReference>
<evidence type="ECO:0000256" key="3">
    <source>
        <dbReference type="SAM" id="Phobius"/>
    </source>
</evidence>
<feature type="transmembrane region" description="Helical" evidence="3">
    <location>
        <begin position="256"/>
        <end position="277"/>
    </location>
</feature>
<feature type="coiled-coil region" evidence="1">
    <location>
        <begin position="226"/>
        <end position="253"/>
    </location>
</feature>
<accession>A0A0E3SNM7</accession>
<dbReference type="PROSITE" id="PS51257">
    <property type="entry name" value="PROKAR_LIPOPROTEIN"/>
    <property type="match status" value="1"/>
</dbReference>
<gene>
    <name evidence="4" type="ORF">MSBR3_2260</name>
</gene>
<keyword evidence="3" id="KW-0472">Membrane</keyword>
<dbReference type="RefSeq" id="WP_048108433.1">
    <property type="nucleotide sequence ID" value="NZ_CP009517.1"/>
</dbReference>
<keyword evidence="3" id="KW-0812">Transmembrane</keyword>
<evidence type="ECO:0000313" key="4">
    <source>
        <dbReference type="EMBL" id="AKB82838.1"/>
    </source>
</evidence>
<reference evidence="4" key="1">
    <citation type="submission" date="2014-07" db="EMBL/GenBank/DDBJ databases">
        <title>Methanogenic archaea and the global carbon cycle.</title>
        <authorList>
            <person name="Henriksen J.R."/>
            <person name="Luke J."/>
            <person name="Reinhart S."/>
            <person name="Benedict M.N."/>
            <person name="Youngblut N.D."/>
            <person name="Metcalf M.E."/>
            <person name="Whitaker R.J."/>
            <person name="Metcalf W.W."/>
        </authorList>
    </citation>
    <scope>NUCLEOTIDE SEQUENCE [LARGE SCALE GENOMIC DNA]</scope>
    <source>
        <strain evidence="4">3</strain>
    </source>
</reference>
<keyword evidence="1" id="KW-0175">Coiled coil</keyword>
<feature type="region of interest" description="Disordered" evidence="2">
    <location>
        <begin position="138"/>
        <end position="167"/>
    </location>
</feature>
<keyword evidence="3" id="KW-1133">Transmembrane helix</keyword>
<dbReference type="PATRIC" id="fig|1434107.4.peg.2862"/>
<dbReference type="KEGG" id="mbak:MSBR3_2260"/>
<sequence length="278" mass="31164">MKLALKITGIFLIVTLLTSCVVATENKDLPTKKEITDFITEIPVSDDYINTVFDAVKNKQPTWNCDTWVDKKTDNQILSLYYVNPYSAEGYGSIYFNEFGKEISKQGIDLKLVNHYVGKAVSEENTDNTLQTADETLQTTETTGHMVDETGQTSDETDQTSESEEKLAEYEGKLAEYEDKLANLEEETKKVRYEGQSDKYEFSTASNESQSAEDMAKTVDDAAHIVENAAKTVETVAKKVEEEEETKQDKEIRNGILITVVGGIILSVIVSLIKLFFK</sequence>
<organism evidence="4 5">
    <name type="scientific">Methanosarcina barkeri 3</name>
    <dbReference type="NCBI Taxonomy" id="1434107"/>
    <lineage>
        <taxon>Archaea</taxon>
        <taxon>Methanobacteriati</taxon>
        <taxon>Methanobacteriota</taxon>
        <taxon>Stenosarchaea group</taxon>
        <taxon>Methanomicrobia</taxon>
        <taxon>Methanosarcinales</taxon>
        <taxon>Methanosarcinaceae</taxon>
        <taxon>Methanosarcina</taxon>
    </lineage>
</organism>
<proteinExistence type="predicted"/>
<dbReference type="AlphaFoldDB" id="A0A0E3SNM7"/>
<dbReference type="GeneID" id="24789840"/>
<protein>
    <submittedName>
        <fullName evidence="4">Uncharacterized protein</fullName>
    </submittedName>
</protein>
<dbReference type="OrthoDB" id="137967at2157"/>
<evidence type="ECO:0000256" key="1">
    <source>
        <dbReference type="SAM" id="Coils"/>
    </source>
</evidence>